<protein>
    <submittedName>
        <fullName evidence="3">Uncharacterized protein LOC118765042</fullName>
    </submittedName>
</protein>
<feature type="region of interest" description="Disordered" evidence="1">
    <location>
        <begin position="117"/>
        <end position="140"/>
    </location>
</feature>
<feature type="compositionally biased region" description="Polar residues" evidence="1">
    <location>
        <begin position="57"/>
        <end position="70"/>
    </location>
</feature>
<reference evidence="3" key="1">
    <citation type="submission" date="2025-08" db="UniProtKB">
        <authorList>
            <consortium name="RefSeq"/>
        </authorList>
    </citation>
    <scope>IDENTIFICATION</scope>
</reference>
<feature type="compositionally biased region" description="Basic and acidic residues" evidence="1">
    <location>
        <begin position="31"/>
        <end position="40"/>
    </location>
</feature>
<dbReference type="RefSeq" id="XP_036362231.1">
    <property type="nucleotide sequence ID" value="XM_036506338.1"/>
</dbReference>
<organism evidence="2 3">
    <name type="scientific">Octopus sinensis</name>
    <name type="common">East Asian common octopus</name>
    <dbReference type="NCBI Taxonomy" id="2607531"/>
    <lineage>
        <taxon>Eukaryota</taxon>
        <taxon>Metazoa</taxon>
        <taxon>Spiralia</taxon>
        <taxon>Lophotrochozoa</taxon>
        <taxon>Mollusca</taxon>
        <taxon>Cephalopoda</taxon>
        <taxon>Coleoidea</taxon>
        <taxon>Octopodiformes</taxon>
        <taxon>Octopoda</taxon>
        <taxon>Incirrata</taxon>
        <taxon>Octopodidae</taxon>
        <taxon>Octopus</taxon>
    </lineage>
</organism>
<name>A0A7E6F316_9MOLL</name>
<keyword evidence="2" id="KW-1185">Reference proteome</keyword>
<gene>
    <name evidence="3" type="primary">LOC118765042</name>
</gene>
<feature type="region of interest" description="Disordered" evidence="1">
    <location>
        <begin position="192"/>
        <end position="244"/>
    </location>
</feature>
<accession>A0A7E6F316</accession>
<proteinExistence type="predicted"/>
<evidence type="ECO:0000313" key="2">
    <source>
        <dbReference type="Proteomes" id="UP000515154"/>
    </source>
</evidence>
<dbReference type="AlphaFoldDB" id="A0A7E6F316"/>
<feature type="compositionally biased region" description="Polar residues" evidence="1">
    <location>
        <begin position="203"/>
        <end position="217"/>
    </location>
</feature>
<feature type="region of interest" description="Disordered" evidence="1">
    <location>
        <begin position="26"/>
        <end position="75"/>
    </location>
</feature>
<evidence type="ECO:0000313" key="3">
    <source>
        <dbReference type="RefSeq" id="XP_036362231.1"/>
    </source>
</evidence>
<dbReference type="Proteomes" id="UP000515154">
    <property type="component" value="Linkage group LG10"/>
</dbReference>
<evidence type="ECO:0000256" key="1">
    <source>
        <dbReference type="SAM" id="MobiDB-lite"/>
    </source>
</evidence>
<sequence>MREISFLACKDYLDLPEDIAKIDMGALQKDSVQKKEDADKGFSSSKTETKTDSENSCWHTSKAPSESSVPTKAVEEESLVEAAATAATASVASAETAATEIDAASAEVAETIKAATAESTNVSAPEIHTISESDLPTPPCSFTPSSLDAINNKNLEEIEDLSADVCSSTNKSKETVQEAIYKPLILPEITESNEHYPPLDGDSNLNCDPSNACSDRTSSNREDSPLITLDDTENSDNLHEEETF</sequence>
<dbReference type="KEGG" id="osn:118765042"/>